<keyword evidence="1" id="KW-1133">Transmembrane helix</keyword>
<dbReference type="AlphaFoldDB" id="A0A7C8FTP2"/>
<evidence type="ECO:0000313" key="3">
    <source>
        <dbReference type="EMBL" id="KAB1648656.1"/>
    </source>
</evidence>
<feature type="transmembrane region" description="Helical" evidence="1">
    <location>
        <begin position="199"/>
        <end position="219"/>
    </location>
</feature>
<dbReference type="InterPro" id="IPR018402">
    <property type="entry name" value="Mal/Na_symporter_MadM_N"/>
</dbReference>
<keyword evidence="1" id="KW-0812">Transmembrane</keyword>
<feature type="domain" description="Malonate/sodium symporter MadM subunit N-terminal" evidence="2">
    <location>
        <begin position="7"/>
        <end position="253"/>
    </location>
</feature>
<evidence type="ECO:0000256" key="1">
    <source>
        <dbReference type="SAM" id="Phobius"/>
    </source>
</evidence>
<proteinExistence type="predicted"/>
<dbReference type="Proteomes" id="UP000479639">
    <property type="component" value="Unassembled WGS sequence"/>
</dbReference>
<dbReference type="EMBL" id="WAJS01000014">
    <property type="protein sequence ID" value="KAB1648656.1"/>
    <property type="molecule type" value="Genomic_DNA"/>
</dbReference>
<accession>A0A7C8FTP2</accession>
<evidence type="ECO:0000259" key="2">
    <source>
        <dbReference type="Pfam" id="PF03818"/>
    </source>
</evidence>
<feature type="transmembrane region" description="Helical" evidence="1">
    <location>
        <begin position="15"/>
        <end position="34"/>
    </location>
</feature>
<feature type="transmembrane region" description="Helical" evidence="1">
    <location>
        <begin position="73"/>
        <end position="97"/>
    </location>
</feature>
<gene>
    <name evidence="3" type="primary">madM</name>
    <name evidence="3" type="ORF">F8D48_05780</name>
</gene>
<dbReference type="NCBIfam" id="TIGR00808">
    <property type="entry name" value="malonate_madM"/>
    <property type="match status" value="1"/>
</dbReference>
<feature type="transmembrane region" description="Helical" evidence="1">
    <location>
        <begin position="41"/>
        <end position="61"/>
    </location>
</feature>
<comment type="caution">
    <text evidence="3">The sequence shown here is derived from an EMBL/GenBank/DDBJ whole genome shotgun (WGS) entry which is preliminary data.</text>
</comment>
<keyword evidence="4" id="KW-1185">Reference proteome</keyword>
<name>A0A7C8FTP2_9ACTN</name>
<feature type="transmembrane region" description="Helical" evidence="1">
    <location>
        <begin position="231"/>
        <end position="250"/>
    </location>
</feature>
<dbReference type="RefSeq" id="WP_016310364.1">
    <property type="nucleotide sequence ID" value="NZ_JANJZI010000002.1"/>
</dbReference>
<feature type="transmembrane region" description="Helical" evidence="1">
    <location>
        <begin position="109"/>
        <end position="133"/>
    </location>
</feature>
<protein>
    <submittedName>
        <fullName evidence="3">Malonate transporter subunit MadM</fullName>
    </submittedName>
</protein>
<feature type="transmembrane region" description="Helical" evidence="1">
    <location>
        <begin position="166"/>
        <end position="187"/>
    </location>
</feature>
<dbReference type="InterPro" id="IPR004691">
    <property type="entry name" value="Mal/Na_symporter_MadM"/>
</dbReference>
<reference evidence="3 4" key="1">
    <citation type="submission" date="2019-09" db="EMBL/GenBank/DDBJ databases">
        <title>Whole genome shotgun sequencing (WGS) of Ellagibacter isourolithinifaciens DSM 104140(T) and Adlercreutzia muris DSM 29508(T).</title>
        <authorList>
            <person name="Stoll D.A."/>
            <person name="Danylec N."/>
            <person name="Huch M."/>
        </authorList>
    </citation>
    <scope>NUCLEOTIDE SEQUENCE [LARGE SCALE GENOMIC DNA]</scope>
    <source>
        <strain evidence="3 4">DSM 29508</strain>
    </source>
</reference>
<feature type="transmembrane region" description="Helical" evidence="1">
    <location>
        <begin position="139"/>
        <end position="159"/>
    </location>
</feature>
<dbReference type="GeneID" id="82191554"/>
<organism evidence="3 4">
    <name type="scientific">Adlercreutzia muris</name>
    <dbReference type="NCBI Taxonomy" id="1796610"/>
    <lineage>
        <taxon>Bacteria</taxon>
        <taxon>Bacillati</taxon>
        <taxon>Actinomycetota</taxon>
        <taxon>Coriobacteriia</taxon>
        <taxon>Eggerthellales</taxon>
        <taxon>Eggerthellaceae</taxon>
        <taxon>Adlercreutzia</taxon>
    </lineage>
</organism>
<sequence length="254" mass="25434">MELIEMITNIMTKNGLVMSFLVVGAVMAVANLLGKATRGRIAGSAIAIVFGLILALIGGLATGGEKGLSDVAMFSGLAVMGGGMLRDFSIVSTAFGASLDEIKKAGLPGILALFIGVILAFIIGAIFAFAFGYTSAADMATIGAGAVTFIVGPVTGAAVGASSEVVAISIAIGVLKSIVVMIATPMLAKPLGLNNPKSAMIFGGLMGTTSGVAAGLAATDERLVPYGAMTATFYTGTGCLLCPSVLYLALTMFF</sequence>
<dbReference type="GO" id="GO:0044668">
    <property type="term" value="F:sodium:malonate symporter activity"/>
    <property type="evidence" value="ECO:0007669"/>
    <property type="project" value="InterPro"/>
</dbReference>
<keyword evidence="1" id="KW-0472">Membrane</keyword>
<dbReference type="Pfam" id="PF03818">
    <property type="entry name" value="MadM"/>
    <property type="match status" value="1"/>
</dbReference>
<evidence type="ECO:0000313" key="4">
    <source>
        <dbReference type="Proteomes" id="UP000479639"/>
    </source>
</evidence>